<dbReference type="EMBL" id="JBHSDK010000028">
    <property type="protein sequence ID" value="MFC4337142.1"/>
    <property type="molecule type" value="Genomic_DNA"/>
</dbReference>
<keyword evidence="3" id="KW-1185">Reference proteome</keyword>
<accession>A0ABV8U3C4</accession>
<evidence type="ECO:0000313" key="3">
    <source>
        <dbReference type="Proteomes" id="UP001595823"/>
    </source>
</evidence>
<evidence type="ECO:0000313" key="2">
    <source>
        <dbReference type="EMBL" id="MFC4337142.1"/>
    </source>
</evidence>
<feature type="transmembrane region" description="Helical" evidence="1">
    <location>
        <begin position="184"/>
        <end position="203"/>
    </location>
</feature>
<keyword evidence="1" id="KW-1133">Transmembrane helix</keyword>
<name>A0ABV8U3C4_9ACTN</name>
<evidence type="ECO:0008006" key="4">
    <source>
        <dbReference type="Google" id="ProtNLM"/>
    </source>
</evidence>
<protein>
    <recommendedName>
        <fullName evidence="4">ABC-2 type transport system permease protein</fullName>
    </recommendedName>
</protein>
<keyword evidence="1" id="KW-0472">Membrane</keyword>
<feature type="transmembrane region" description="Helical" evidence="1">
    <location>
        <begin position="107"/>
        <end position="136"/>
    </location>
</feature>
<feature type="transmembrane region" description="Helical" evidence="1">
    <location>
        <begin position="33"/>
        <end position="53"/>
    </location>
</feature>
<sequence>MTAAAVPTNDYRVRFSGIVHAEFGKTWTVKAAWIVYSIIAALGIGITVLNATLSSEAPTDPATAILSGSLMLGLVIALHAITTVTGEYGTGSIRTTMSAVPKRLPVLFAKSLLTAVTVTVYFVVLNFAMLVTAKLVSDLSAFQDLSLTASSTLEPLFHGTAATVFFALIAVMIGFILRNTAGSLAFFIGVVVLMPDLLRLIPWDGMADIVQWSPMNLPNAPVFGFGELTSGQSYMGMGLWVLVLGIIACVSLKKRDV</sequence>
<reference evidence="3" key="1">
    <citation type="journal article" date="2019" name="Int. J. Syst. Evol. Microbiol.">
        <title>The Global Catalogue of Microorganisms (GCM) 10K type strain sequencing project: providing services to taxonomists for standard genome sequencing and annotation.</title>
        <authorList>
            <consortium name="The Broad Institute Genomics Platform"/>
            <consortium name="The Broad Institute Genome Sequencing Center for Infectious Disease"/>
            <person name="Wu L."/>
            <person name="Ma J."/>
        </authorList>
    </citation>
    <scope>NUCLEOTIDE SEQUENCE [LARGE SCALE GENOMIC DNA]</scope>
    <source>
        <strain evidence="3">IBRC-M 10908</strain>
    </source>
</reference>
<dbReference type="RefSeq" id="WP_380623791.1">
    <property type="nucleotide sequence ID" value="NZ_JBHSDK010000028.1"/>
</dbReference>
<proteinExistence type="predicted"/>
<evidence type="ECO:0000256" key="1">
    <source>
        <dbReference type="SAM" id="Phobius"/>
    </source>
</evidence>
<dbReference type="Proteomes" id="UP001595823">
    <property type="component" value="Unassembled WGS sequence"/>
</dbReference>
<feature type="transmembrane region" description="Helical" evidence="1">
    <location>
        <begin position="65"/>
        <end position="86"/>
    </location>
</feature>
<feature type="transmembrane region" description="Helical" evidence="1">
    <location>
        <begin position="234"/>
        <end position="252"/>
    </location>
</feature>
<keyword evidence="1" id="KW-0812">Transmembrane</keyword>
<feature type="transmembrane region" description="Helical" evidence="1">
    <location>
        <begin position="156"/>
        <end position="177"/>
    </location>
</feature>
<gene>
    <name evidence="2" type="ORF">ACFPET_18215</name>
</gene>
<organism evidence="2 3">
    <name type="scientific">Salininema proteolyticum</name>
    <dbReference type="NCBI Taxonomy" id="1607685"/>
    <lineage>
        <taxon>Bacteria</taxon>
        <taxon>Bacillati</taxon>
        <taxon>Actinomycetota</taxon>
        <taxon>Actinomycetes</taxon>
        <taxon>Glycomycetales</taxon>
        <taxon>Glycomycetaceae</taxon>
        <taxon>Salininema</taxon>
    </lineage>
</organism>
<comment type="caution">
    <text evidence="2">The sequence shown here is derived from an EMBL/GenBank/DDBJ whole genome shotgun (WGS) entry which is preliminary data.</text>
</comment>